<dbReference type="GO" id="GO:0006601">
    <property type="term" value="P:creatine biosynthetic process"/>
    <property type="evidence" value="ECO:0007669"/>
    <property type="project" value="TreeGrafter"/>
</dbReference>
<dbReference type="Proteomes" id="UP000295122">
    <property type="component" value="Unassembled WGS sequence"/>
</dbReference>
<gene>
    <name evidence="5" type="ORF">EV668_1780</name>
</gene>
<feature type="active site" evidence="3">
    <location>
        <position position="217"/>
    </location>
</feature>
<evidence type="ECO:0000313" key="6">
    <source>
        <dbReference type="Proteomes" id="UP000295122"/>
    </source>
</evidence>
<evidence type="ECO:0000313" key="5">
    <source>
        <dbReference type="EMBL" id="TDR94493.1"/>
    </source>
</evidence>
<feature type="active site" evidence="3">
    <location>
        <position position="266"/>
    </location>
</feature>
<dbReference type="AlphaFoldDB" id="A0A4R7C8D6"/>
<evidence type="ECO:0000256" key="4">
    <source>
        <dbReference type="SAM" id="MobiDB-lite"/>
    </source>
</evidence>
<dbReference type="EMBL" id="SNZR01000011">
    <property type="protein sequence ID" value="TDR94493.1"/>
    <property type="molecule type" value="Genomic_DNA"/>
</dbReference>
<dbReference type="SUPFAM" id="SSF55909">
    <property type="entry name" value="Pentein"/>
    <property type="match status" value="1"/>
</dbReference>
<feature type="active site" description="Amidino-cysteine intermediate" evidence="3">
    <location>
        <position position="372"/>
    </location>
</feature>
<dbReference type="Gene3D" id="3.75.10.10">
    <property type="entry name" value="L-arginine/glycine Amidinotransferase, Chain A"/>
    <property type="match status" value="1"/>
</dbReference>
<dbReference type="RefSeq" id="WP_245512953.1">
    <property type="nucleotide sequence ID" value="NZ_SNZR01000011.1"/>
</dbReference>
<protein>
    <submittedName>
        <fullName evidence="5">Glycine amidinotransferase</fullName>
    </submittedName>
</protein>
<feature type="region of interest" description="Disordered" evidence="4">
    <location>
        <begin position="1"/>
        <end position="29"/>
    </location>
</feature>
<dbReference type="InterPro" id="IPR033195">
    <property type="entry name" value="AmidinoTrfase"/>
</dbReference>
<evidence type="ECO:0000256" key="1">
    <source>
        <dbReference type="ARBA" id="ARBA00006943"/>
    </source>
</evidence>
<accession>A0A4R7C8D6</accession>
<dbReference type="PANTHER" id="PTHR10488:SF1">
    <property type="entry name" value="GLYCINE AMIDINOTRANSFERASE, MITOCHONDRIAL"/>
    <property type="match status" value="1"/>
</dbReference>
<comment type="caution">
    <text evidence="5">The sequence shown here is derived from an EMBL/GenBank/DDBJ whole genome shotgun (WGS) entry which is preliminary data.</text>
</comment>
<proteinExistence type="inferred from homology"/>
<sequence length="387" mass="43823">MLIQSDHLAQDTATRSEPDEPQAGRSSVPVVNSWNEWDPLEEVIVGRLEGATIPSDHVTVTFNLPPLAAKLYRFVGGYRYPGWMKKLAQKELDGFIAILEGEGVKVRRPDIVDFKRKFRTPAWSSRGFCTACPRDGYLVVGDEIIESPMCWRTRYFEGDAYRSLFKEYFLAGARWTSAPRPQLLDDLYHHDYRIPAEIPKAGEPMRYTINEWEPVFDAADFVRCGRDLFVTISNVTNRFGVEWLRRHLGEGFRIHEIPSLCKQPMHIDSTFMPLAPGKVLVNPDYCDVENLPAALKHWDVLVAPRPDPQEGIMAKISMCSPWTSINVLSISPTKVVVDASQPTLIKALKDWGFDPIPCPFLAYGPFGGAFHCATLDTRRRGTLESYC</sequence>
<comment type="similarity">
    <text evidence="1">Belongs to the amidinotransferase family.</text>
</comment>
<reference evidence="5 6" key="1">
    <citation type="submission" date="2019-03" db="EMBL/GenBank/DDBJ databases">
        <title>Genomic Encyclopedia of Type Strains, Phase IV (KMG-IV): sequencing the most valuable type-strain genomes for metagenomic binning, comparative biology and taxonomic classification.</title>
        <authorList>
            <person name="Goeker M."/>
        </authorList>
    </citation>
    <scope>NUCLEOTIDE SEQUENCE [LARGE SCALE GENOMIC DNA]</scope>
    <source>
        <strain evidence="5 6">DSM 25903</strain>
    </source>
</reference>
<dbReference type="PANTHER" id="PTHR10488">
    <property type="entry name" value="GLYCINE AMIDINOTRANSFERASE, MITOCHONDRIAL"/>
    <property type="match status" value="1"/>
</dbReference>
<dbReference type="GO" id="GO:0015068">
    <property type="term" value="F:glycine amidinotransferase activity"/>
    <property type="evidence" value="ECO:0007669"/>
    <property type="project" value="TreeGrafter"/>
</dbReference>
<evidence type="ECO:0000256" key="3">
    <source>
        <dbReference type="PIRSR" id="PIRSR633195-1"/>
    </source>
</evidence>
<evidence type="ECO:0000256" key="2">
    <source>
        <dbReference type="ARBA" id="ARBA00022679"/>
    </source>
</evidence>
<keyword evidence="6" id="KW-1185">Reference proteome</keyword>
<organism evidence="5 6">
    <name type="scientific">Enterovirga rhinocerotis</name>
    <dbReference type="NCBI Taxonomy" id="1339210"/>
    <lineage>
        <taxon>Bacteria</taxon>
        <taxon>Pseudomonadati</taxon>
        <taxon>Pseudomonadota</taxon>
        <taxon>Alphaproteobacteria</taxon>
        <taxon>Hyphomicrobiales</taxon>
        <taxon>Methylobacteriaceae</taxon>
        <taxon>Enterovirga</taxon>
    </lineage>
</organism>
<keyword evidence="2 5" id="KW-0808">Transferase</keyword>
<name>A0A4R7C8D6_9HYPH</name>